<dbReference type="PANTHER" id="PTHR43520:SF8">
    <property type="entry name" value="P-TYPE CU(+) TRANSPORTER"/>
    <property type="match status" value="1"/>
</dbReference>
<keyword evidence="5 14" id="KW-1003">Cell membrane</keyword>
<dbReference type="PROSITE" id="PS00154">
    <property type="entry name" value="ATPASE_E1_E2"/>
    <property type="match status" value="1"/>
</dbReference>
<dbReference type="CDD" id="cd00371">
    <property type="entry name" value="HMA"/>
    <property type="match status" value="1"/>
</dbReference>
<dbReference type="InterPro" id="IPR023214">
    <property type="entry name" value="HAD_sf"/>
</dbReference>
<dbReference type="EC" id="7.2.2.8" evidence="3"/>
<dbReference type="InterPro" id="IPR036412">
    <property type="entry name" value="HAD-like_sf"/>
</dbReference>
<dbReference type="Pfam" id="PF00702">
    <property type="entry name" value="Hydrolase"/>
    <property type="match status" value="1"/>
</dbReference>
<dbReference type="Gene3D" id="3.40.1110.10">
    <property type="entry name" value="Calcium-transporting ATPase, cytoplasmic domain N"/>
    <property type="match status" value="1"/>
</dbReference>
<dbReference type="STRING" id="1798406.A3A04_01820"/>
<dbReference type="NCBIfam" id="TIGR01494">
    <property type="entry name" value="ATPase_P-type"/>
    <property type="match status" value="1"/>
</dbReference>
<comment type="similarity">
    <text evidence="2 14">Belongs to the cation transport ATPase (P-type) (TC 3.A.3) family. Type IB subfamily.</text>
</comment>
<gene>
    <name evidence="16" type="ORF">A3A04_01820</name>
</gene>
<dbReference type="SFLD" id="SFLDS00003">
    <property type="entry name" value="Haloacid_Dehalogenase"/>
    <property type="match status" value="1"/>
</dbReference>
<feature type="transmembrane region" description="Helical" evidence="14">
    <location>
        <begin position="397"/>
        <end position="428"/>
    </location>
</feature>
<dbReference type="GO" id="GO:0005524">
    <property type="term" value="F:ATP binding"/>
    <property type="evidence" value="ECO:0007669"/>
    <property type="project" value="UniProtKB-UniRule"/>
</dbReference>
<dbReference type="GO" id="GO:0016887">
    <property type="term" value="F:ATP hydrolysis activity"/>
    <property type="evidence" value="ECO:0007669"/>
    <property type="project" value="InterPro"/>
</dbReference>
<comment type="caution">
    <text evidence="16">The sequence shown here is derived from an EMBL/GenBank/DDBJ whole genome shotgun (WGS) entry which is preliminary data.</text>
</comment>
<dbReference type="InterPro" id="IPR023299">
    <property type="entry name" value="ATPase_P-typ_cyto_dom_N"/>
</dbReference>
<dbReference type="NCBIfam" id="TIGR01512">
    <property type="entry name" value="ATPase-IB2_Cd"/>
    <property type="match status" value="1"/>
</dbReference>
<sequence>MNTQTYRVKGMHCASCSSVIEKAFKKIPGVEFAEVNYGTEKAKVSFDPSKTNPHELSKHIEPLGYSLEVLPTAREMGMSESEHAEHLGLNQSKKEKLAEVADMKSKVLSAIPLAIFAAFVMGWDILVQYGFVPEMGSVVKEFFHHLMPLVATYTLFVVGKPYLLGFYRFLRYGKANMDTLIGIGTVAAFLYSFVVTALEETLRPFINVDYQYYDVTIVVITFIALGKYLEARSKIKTGDAIEKLLNLQAKTALVIRDGKEIEISVNDVRHGDLIIVKPGAKIPVDGLITNGSSFVDESMVTGEPMPAQKKIGDSVVSGTINTSGSFTFKATKVGSETLLAQIIKMVEDAQGSKAPIQALADKISSVFVPIVLVIAFLSLGAWLVFGSQYLGFSQALSFGLVSFVGILVIACPCALGLATPTAIIVGVGKGAREGILIKDAATLEKLHKVNTVVVDKTGTLTRGKPTLVDIQNLSNLKDDELVSILASLEKKSEHPIAHAIVNYAQEKSILIPEVSDFEGIQGKGIKGIINGMEYFVGNAKLVSDLKVSFNAAQLDVFTLQGKTPVILATKEKVLGFVMVADEIKAESIEAIKNLHKLGIKVVMLTGDDEKAAKYIGSLVGIDDVVAHVLPQDKLAKIKALQSQSRVVAMAGDGVNDAPALAQADIGIAMGTGTDVAIESAGITLLGGDISKLVKAIKLSKITMRGIKQNLFWAFIYNIVGIPLAAGALYPVFGWLLNPVFAGFAMAMSSVSVVSNSLRIKAKKL</sequence>
<dbReference type="Pfam" id="PF00122">
    <property type="entry name" value="E1-E2_ATPase"/>
    <property type="match status" value="1"/>
</dbReference>
<dbReference type="InterPro" id="IPR023298">
    <property type="entry name" value="ATPase_P-typ_TM_dom_sf"/>
</dbReference>
<dbReference type="InterPro" id="IPR006121">
    <property type="entry name" value="HMA_dom"/>
</dbReference>
<dbReference type="EMBL" id="MHJI01000031">
    <property type="protein sequence ID" value="OGY64831.1"/>
    <property type="molecule type" value="Genomic_DNA"/>
</dbReference>
<dbReference type="PRINTS" id="PR00119">
    <property type="entry name" value="CATATPASE"/>
</dbReference>
<evidence type="ECO:0000256" key="2">
    <source>
        <dbReference type="ARBA" id="ARBA00006024"/>
    </source>
</evidence>
<evidence type="ECO:0000256" key="11">
    <source>
        <dbReference type="ARBA" id="ARBA00022989"/>
    </source>
</evidence>
<dbReference type="SUPFAM" id="SSF55008">
    <property type="entry name" value="HMA, heavy metal-associated domain"/>
    <property type="match status" value="1"/>
</dbReference>
<dbReference type="SUPFAM" id="SSF81665">
    <property type="entry name" value="Calcium ATPase, transmembrane domain M"/>
    <property type="match status" value="1"/>
</dbReference>
<dbReference type="NCBIfam" id="TIGR01511">
    <property type="entry name" value="ATPase-IB1_Cu"/>
    <property type="match status" value="1"/>
</dbReference>
<dbReference type="PANTHER" id="PTHR43520">
    <property type="entry name" value="ATP7, ISOFORM B"/>
    <property type="match status" value="1"/>
</dbReference>
<dbReference type="AlphaFoldDB" id="A0A1G1ZJZ9"/>
<evidence type="ECO:0000256" key="3">
    <source>
        <dbReference type="ARBA" id="ARBA00012517"/>
    </source>
</evidence>
<keyword evidence="6 14" id="KW-0812">Transmembrane</keyword>
<feature type="transmembrane region" description="Helical" evidence="14">
    <location>
        <begin position="146"/>
        <end position="167"/>
    </location>
</feature>
<keyword evidence="10" id="KW-1278">Translocase</keyword>
<protein>
    <recommendedName>
        <fullName evidence="3">P-type Cu(+) transporter</fullName>
        <ecNumber evidence="3">7.2.2.8</ecNumber>
    </recommendedName>
</protein>
<dbReference type="GO" id="GO:0140581">
    <property type="term" value="F:P-type monovalent copper transporter activity"/>
    <property type="evidence" value="ECO:0007669"/>
    <property type="project" value="UniProtKB-EC"/>
</dbReference>
<dbReference type="InterPro" id="IPR018303">
    <property type="entry name" value="ATPase_P-typ_P_site"/>
</dbReference>
<feature type="transmembrane region" description="Helical" evidence="14">
    <location>
        <begin position="179"/>
        <end position="198"/>
    </location>
</feature>
<dbReference type="PROSITE" id="PS50846">
    <property type="entry name" value="HMA_2"/>
    <property type="match status" value="1"/>
</dbReference>
<dbReference type="GO" id="GO:0005507">
    <property type="term" value="F:copper ion binding"/>
    <property type="evidence" value="ECO:0007669"/>
    <property type="project" value="TreeGrafter"/>
</dbReference>
<dbReference type="GO" id="GO:0005886">
    <property type="term" value="C:plasma membrane"/>
    <property type="evidence" value="ECO:0007669"/>
    <property type="project" value="UniProtKB-SubCell"/>
</dbReference>
<dbReference type="SUPFAM" id="SSF81653">
    <property type="entry name" value="Calcium ATPase, transduction domain A"/>
    <property type="match status" value="1"/>
</dbReference>
<feature type="transmembrane region" description="Helical" evidence="14">
    <location>
        <begin position="710"/>
        <end position="732"/>
    </location>
</feature>
<evidence type="ECO:0000256" key="14">
    <source>
        <dbReference type="RuleBase" id="RU362081"/>
    </source>
</evidence>
<name>A0A1G1ZJZ9_9BACT</name>
<keyword evidence="12" id="KW-0406">Ion transport</keyword>
<feature type="transmembrane region" description="Helical" evidence="14">
    <location>
        <begin position="366"/>
        <end position="385"/>
    </location>
</feature>
<dbReference type="InterPro" id="IPR036163">
    <property type="entry name" value="HMA_dom_sf"/>
</dbReference>
<evidence type="ECO:0000313" key="16">
    <source>
        <dbReference type="EMBL" id="OGY64831.1"/>
    </source>
</evidence>
<feature type="transmembrane region" description="Helical" evidence="14">
    <location>
        <begin position="738"/>
        <end position="757"/>
    </location>
</feature>
<dbReference type="InterPro" id="IPR044492">
    <property type="entry name" value="P_typ_ATPase_HD_dom"/>
</dbReference>
<reference evidence="16 17" key="1">
    <citation type="journal article" date="2016" name="Nat. Commun.">
        <title>Thousands of microbial genomes shed light on interconnected biogeochemical processes in an aquifer system.</title>
        <authorList>
            <person name="Anantharaman K."/>
            <person name="Brown C.T."/>
            <person name="Hug L.A."/>
            <person name="Sharon I."/>
            <person name="Castelle C.J."/>
            <person name="Probst A.J."/>
            <person name="Thomas B.C."/>
            <person name="Singh A."/>
            <person name="Wilkins M.J."/>
            <person name="Karaoz U."/>
            <person name="Brodie E.L."/>
            <person name="Williams K.H."/>
            <person name="Hubbard S.S."/>
            <person name="Banfield J.F."/>
        </authorList>
    </citation>
    <scope>NUCLEOTIDE SEQUENCE [LARGE SCALE GENOMIC DNA]</scope>
</reference>
<evidence type="ECO:0000256" key="4">
    <source>
        <dbReference type="ARBA" id="ARBA00022448"/>
    </source>
</evidence>
<feature type="transmembrane region" description="Helical" evidence="14">
    <location>
        <begin position="210"/>
        <end position="229"/>
    </location>
</feature>
<dbReference type="GO" id="GO:0055070">
    <property type="term" value="P:copper ion homeostasis"/>
    <property type="evidence" value="ECO:0007669"/>
    <property type="project" value="TreeGrafter"/>
</dbReference>
<accession>A0A1G1ZJZ9</accession>
<evidence type="ECO:0000256" key="13">
    <source>
        <dbReference type="ARBA" id="ARBA00023136"/>
    </source>
</evidence>
<keyword evidence="4" id="KW-0813">Transport</keyword>
<dbReference type="CDD" id="cd02094">
    <property type="entry name" value="P-type_ATPase_Cu-like"/>
    <property type="match status" value="1"/>
</dbReference>
<dbReference type="Proteomes" id="UP000178517">
    <property type="component" value="Unassembled WGS sequence"/>
</dbReference>
<keyword evidence="8 14" id="KW-0547">Nucleotide-binding</keyword>
<dbReference type="Gene3D" id="2.70.150.10">
    <property type="entry name" value="Calcium-transporting ATPase, cytoplasmic transduction domain A"/>
    <property type="match status" value="1"/>
</dbReference>
<dbReference type="SFLD" id="SFLDG00002">
    <property type="entry name" value="C1.7:_P-type_atpase_like"/>
    <property type="match status" value="1"/>
</dbReference>
<keyword evidence="13 14" id="KW-0472">Membrane</keyword>
<dbReference type="FunFam" id="2.70.150.10:FF:000020">
    <property type="entry name" value="Copper-exporting P-type ATPase A"/>
    <property type="match status" value="1"/>
</dbReference>
<keyword evidence="7 14" id="KW-0479">Metal-binding</keyword>
<evidence type="ECO:0000256" key="6">
    <source>
        <dbReference type="ARBA" id="ARBA00022692"/>
    </source>
</evidence>
<keyword evidence="9 14" id="KW-0067">ATP-binding</keyword>
<evidence type="ECO:0000259" key="15">
    <source>
        <dbReference type="PROSITE" id="PS50846"/>
    </source>
</evidence>
<dbReference type="SUPFAM" id="SSF56784">
    <property type="entry name" value="HAD-like"/>
    <property type="match status" value="1"/>
</dbReference>
<evidence type="ECO:0000256" key="7">
    <source>
        <dbReference type="ARBA" id="ARBA00022723"/>
    </source>
</evidence>
<evidence type="ECO:0000256" key="1">
    <source>
        <dbReference type="ARBA" id="ARBA00004651"/>
    </source>
</evidence>
<dbReference type="PRINTS" id="PR00943">
    <property type="entry name" value="CUATPASE"/>
</dbReference>
<feature type="transmembrane region" description="Helical" evidence="14">
    <location>
        <begin position="107"/>
        <end position="126"/>
    </location>
</feature>
<dbReference type="InterPro" id="IPR008250">
    <property type="entry name" value="ATPase_P-typ_transduc_dom_A_sf"/>
</dbReference>
<keyword evidence="11 14" id="KW-1133">Transmembrane helix</keyword>
<comment type="subcellular location">
    <subcellularLocation>
        <location evidence="1">Cell membrane</location>
        <topology evidence="1">Multi-pass membrane protein</topology>
    </subcellularLocation>
</comment>
<evidence type="ECO:0000256" key="9">
    <source>
        <dbReference type="ARBA" id="ARBA00022840"/>
    </source>
</evidence>
<evidence type="ECO:0000256" key="5">
    <source>
        <dbReference type="ARBA" id="ARBA00022475"/>
    </source>
</evidence>
<dbReference type="Gene3D" id="3.30.70.100">
    <property type="match status" value="1"/>
</dbReference>
<proteinExistence type="inferred from homology"/>
<dbReference type="InterPro" id="IPR027256">
    <property type="entry name" value="P-typ_ATPase_IB"/>
</dbReference>
<dbReference type="SFLD" id="SFLDF00027">
    <property type="entry name" value="p-type_atpase"/>
    <property type="match status" value="1"/>
</dbReference>
<organism evidence="16 17">
    <name type="scientific">Candidatus Harrisonbacteria bacterium RIFCSPLOWO2_01_FULL_40_28</name>
    <dbReference type="NCBI Taxonomy" id="1798406"/>
    <lineage>
        <taxon>Bacteria</taxon>
        <taxon>Candidatus Harrisoniibacteriota</taxon>
    </lineage>
</organism>
<evidence type="ECO:0000256" key="8">
    <source>
        <dbReference type="ARBA" id="ARBA00022741"/>
    </source>
</evidence>
<evidence type="ECO:0000313" key="17">
    <source>
        <dbReference type="Proteomes" id="UP000178517"/>
    </source>
</evidence>
<dbReference type="NCBIfam" id="TIGR01525">
    <property type="entry name" value="ATPase-IB_hvy"/>
    <property type="match status" value="1"/>
</dbReference>
<dbReference type="FunFam" id="3.30.70.100:FF:000005">
    <property type="entry name" value="Copper-exporting P-type ATPase A"/>
    <property type="match status" value="1"/>
</dbReference>
<dbReference type="InterPro" id="IPR059000">
    <property type="entry name" value="ATPase_P-type_domA"/>
</dbReference>
<feature type="domain" description="HMA" evidence="15">
    <location>
        <begin position="2"/>
        <end position="68"/>
    </location>
</feature>
<evidence type="ECO:0000256" key="10">
    <source>
        <dbReference type="ARBA" id="ARBA00022967"/>
    </source>
</evidence>
<dbReference type="GO" id="GO:0043682">
    <property type="term" value="F:P-type divalent copper transporter activity"/>
    <property type="evidence" value="ECO:0007669"/>
    <property type="project" value="TreeGrafter"/>
</dbReference>
<dbReference type="Pfam" id="PF00403">
    <property type="entry name" value="HMA"/>
    <property type="match status" value="1"/>
</dbReference>
<dbReference type="InterPro" id="IPR001757">
    <property type="entry name" value="P_typ_ATPase"/>
</dbReference>
<evidence type="ECO:0000256" key="12">
    <source>
        <dbReference type="ARBA" id="ARBA00023065"/>
    </source>
</evidence>
<dbReference type="Gene3D" id="3.40.50.1000">
    <property type="entry name" value="HAD superfamily/HAD-like"/>
    <property type="match status" value="1"/>
</dbReference>